<keyword evidence="3" id="KW-1185">Reference proteome</keyword>
<evidence type="ECO:0000313" key="3">
    <source>
        <dbReference type="Proteomes" id="UP001363151"/>
    </source>
</evidence>
<evidence type="ECO:0000256" key="1">
    <source>
        <dbReference type="SAM" id="SignalP"/>
    </source>
</evidence>
<comment type="caution">
    <text evidence="2">The sequence shown here is derived from an EMBL/GenBank/DDBJ whole genome shotgun (WGS) entry which is preliminary data.</text>
</comment>
<protein>
    <submittedName>
        <fullName evidence="2">Uncharacterized protein</fullName>
    </submittedName>
</protein>
<gene>
    <name evidence="2" type="ORF">SO694_00026323</name>
</gene>
<name>A0ABR1FUH8_AURAN</name>
<reference evidence="2 3" key="1">
    <citation type="submission" date="2024-03" db="EMBL/GenBank/DDBJ databases">
        <title>Aureococcus anophagefferens CCMP1851 and Kratosvirus quantuckense: Draft genome of a second virus-susceptible host strain in the model system.</title>
        <authorList>
            <person name="Chase E."/>
            <person name="Truchon A.R."/>
            <person name="Schepens W."/>
            <person name="Wilhelm S.W."/>
        </authorList>
    </citation>
    <scope>NUCLEOTIDE SEQUENCE [LARGE SCALE GENOMIC DNA]</scope>
    <source>
        <strain evidence="2 3">CCMP1851</strain>
    </source>
</reference>
<organism evidence="2 3">
    <name type="scientific">Aureococcus anophagefferens</name>
    <name type="common">Harmful bloom alga</name>
    <dbReference type="NCBI Taxonomy" id="44056"/>
    <lineage>
        <taxon>Eukaryota</taxon>
        <taxon>Sar</taxon>
        <taxon>Stramenopiles</taxon>
        <taxon>Ochrophyta</taxon>
        <taxon>Pelagophyceae</taxon>
        <taxon>Pelagomonadales</taxon>
        <taxon>Pelagomonadaceae</taxon>
        <taxon>Aureococcus</taxon>
    </lineage>
</organism>
<dbReference type="Proteomes" id="UP001363151">
    <property type="component" value="Unassembled WGS sequence"/>
</dbReference>
<feature type="signal peptide" evidence="1">
    <location>
        <begin position="1"/>
        <end position="16"/>
    </location>
</feature>
<keyword evidence="1" id="KW-0732">Signal</keyword>
<sequence length="240" mass="26304">MRALVVLLAVSSLTRAWVPRTRARVDEVGDATPADDARVKELKAQLAETQFAYRRLQESVHEDAALNRRRGGAPAAHGSIPRVAFADLTDARYLEHAASGAPLIVERLPSTLRNLTLELLVRRCGSRAVTLKERQPDSPAWAEMVPVEEATLDAFARRPASSRYLHDAPLARLCPEALAAIEFAPPRLFGGRQNWFASLPVGTLHGNASASWPSLFLGRRGSSQRPVAVTIFERFGVGKR</sequence>
<proteinExistence type="predicted"/>
<evidence type="ECO:0000313" key="2">
    <source>
        <dbReference type="EMBL" id="KAK7238973.1"/>
    </source>
</evidence>
<feature type="chain" id="PRO_5045790301" evidence="1">
    <location>
        <begin position="17"/>
        <end position="240"/>
    </location>
</feature>
<accession>A0ABR1FUH8</accession>
<dbReference type="EMBL" id="JBBJCI010000227">
    <property type="protein sequence ID" value="KAK7238973.1"/>
    <property type="molecule type" value="Genomic_DNA"/>
</dbReference>